<keyword evidence="7" id="KW-1185">Reference proteome</keyword>
<reference evidence="7" key="1">
    <citation type="submission" date="2016-10" db="EMBL/GenBank/DDBJ databases">
        <authorList>
            <person name="Varghese N."/>
            <person name="Submissions S."/>
        </authorList>
    </citation>
    <scope>NUCLEOTIDE SEQUENCE [LARGE SCALE GENOMIC DNA]</scope>
    <source>
        <strain evidence="7">CGMCC 1.8711</strain>
    </source>
</reference>
<dbReference type="PANTHER" id="PTHR39157">
    <property type="entry name" value="INTEGRAL MEMBRANE PROTEIN-RELATED"/>
    <property type="match status" value="1"/>
</dbReference>
<gene>
    <name evidence="6" type="ORF">SAMN04488124_0947</name>
</gene>
<evidence type="ECO:0000313" key="6">
    <source>
        <dbReference type="EMBL" id="SFR37822.1"/>
    </source>
</evidence>
<proteinExistence type="predicted"/>
<accession>A0A1I6G6L2</accession>
<feature type="transmembrane region" description="Helical" evidence="5">
    <location>
        <begin position="21"/>
        <end position="41"/>
    </location>
</feature>
<keyword evidence="4 5" id="KW-0472">Membrane</keyword>
<dbReference type="Pfam" id="PF07681">
    <property type="entry name" value="DoxX"/>
    <property type="match status" value="1"/>
</dbReference>
<evidence type="ECO:0000256" key="5">
    <source>
        <dbReference type="SAM" id="Phobius"/>
    </source>
</evidence>
<sequence length="173" mass="18495">MGSEKPSVSRLVDESGAGPGRLATVALVVLRIGLGWIFFYSGLTKVLDPDWTASGYLTNAVPDGNPFAALWPVLANVPLVDVLVQWGMVLTGVGLIVGALVRWNAFWASFMMLTFWASSLPLENGLLVDSHVIYIIALTGVASLGVGRVAGFDGVIESTSLVKRHPRLRYLLG</sequence>
<name>A0A1I6G6L2_9EURY</name>
<dbReference type="STRING" id="555875.SAMN04488124_0947"/>
<evidence type="ECO:0000256" key="1">
    <source>
        <dbReference type="ARBA" id="ARBA00004141"/>
    </source>
</evidence>
<dbReference type="Proteomes" id="UP000243250">
    <property type="component" value="Unassembled WGS sequence"/>
</dbReference>
<evidence type="ECO:0000256" key="2">
    <source>
        <dbReference type="ARBA" id="ARBA00022692"/>
    </source>
</evidence>
<evidence type="ECO:0000256" key="4">
    <source>
        <dbReference type="ARBA" id="ARBA00023136"/>
    </source>
</evidence>
<keyword evidence="3 5" id="KW-1133">Transmembrane helix</keyword>
<evidence type="ECO:0000256" key="3">
    <source>
        <dbReference type="ARBA" id="ARBA00022989"/>
    </source>
</evidence>
<dbReference type="PANTHER" id="PTHR39157:SF1">
    <property type="entry name" value="DOXX FAMILY PROTEIN"/>
    <property type="match status" value="1"/>
</dbReference>
<protein>
    <submittedName>
        <fullName evidence="6">Thiosulfate dehydrogenase [quinone] large subunit</fullName>
    </submittedName>
</protein>
<dbReference type="EMBL" id="FOYS01000001">
    <property type="protein sequence ID" value="SFR37822.1"/>
    <property type="molecule type" value="Genomic_DNA"/>
</dbReference>
<dbReference type="InterPro" id="IPR032808">
    <property type="entry name" value="DoxX"/>
</dbReference>
<dbReference type="AlphaFoldDB" id="A0A1I6G6L2"/>
<keyword evidence="2 5" id="KW-0812">Transmembrane</keyword>
<feature type="transmembrane region" description="Helical" evidence="5">
    <location>
        <begin position="83"/>
        <end position="103"/>
    </location>
</feature>
<evidence type="ECO:0000313" key="7">
    <source>
        <dbReference type="Proteomes" id="UP000243250"/>
    </source>
</evidence>
<dbReference type="GO" id="GO:0016020">
    <property type="term" value="C:membrane"/>
    <property type="evidence" value="ECO:0007669"/>
    <property type="project" value="UniProtKB-SubCell"/>
</dbReference>
<organism evidence="6 7">
    <name type="scientific">Halogeometricum limi</name>
    <dbReference type="NCBI Taxonomy" id="555875"/>
    <lineage>
        <taxon>Archaea</taxon>
        <taxon>Methanobacteriati</taxon>
        <taxon>Methanobacteriota</taxon>
        <taxon>Stenosarchaea group</taxon>
        <taxon>Halobacteria</taxon>
        <taxon>Halobacteriales</taxon>
        <taxon>Haloferacaceae</taxon>
        <taxon>Halogeometricum</taxon>
    </lineage>
</organism>
<comment type="subcellular location">
    <subcellularLocation>
        <location evidence="1">Membrane</location>
        <topology evidence="1">Multi-pass membrane protein</topology>
    </subcellularLocation>
</comment>